<dbReference type="InterPro" id="IPR052369">
    <property type="entry name" value="UG_Glycosaminoglycan_Hydrolase"/>
</dbReference>
<accession>A0AAI9Z0N0</accession>
<evidence type="ECO:0000256" key="1">
    <source>
        <dbReference type="ARBA" id="ARBA00022801"/>
    </source>
</evidence>
<reference evidence="3 4" key="1">
    <citation type="submission" date="2016-10" db="EMBL/GenBank/DDBJ databases">
        <title>The genome sequence of Colletotrichum fioriniae PJ7.</title>
        <authorList>
            <person name="Baroncelli R."/>
        </authorList>
    </citation>
    <scope>NUCLEOTIDE SEQUENCE [LARGE SCALE GENOMIC DNA]</scope>
    <source>
        <strain evidence="3 4">IMI 309622</strain>
    </source>
</reference>
<evidence type="ECO:0000313" key="4">
    <source>
        <dbReference type="Proteomes" id="UP001240678"/>
    </source>
</evidence>
<comment type="similarity">
    <text evidence="2">Belongs to the glycosyl hydrolase 88 family.</text>
</comment>
<evidence type="ECO:0000256" key="2">
    <source>
        <dbReference type="ARBA" id="ARBA00038358"/>
    </source>
</evidence>
<dbReference type="GeneID" id="85337233"/>
<dbReference type="SUPFAM" id="SSF48208">
    <property type="entry name" value="Six-hairpin glycosidases"/>
    <property type="match status" value="1"/>
</dbReference>
<protein>
    <submittedName>
        <fullName evidence="3">Unsaturated glucuronyl hydrolase</fullName>
    </submittedName>
</protein>
<keyword evidence="4" id="KW-1185">Reference proteome</keyword>
<dbReference type="PANTHER" id="PTHR36845">
    <property type="entry name" value="HYDROLASE, PUTATIVE (AFU_ORTHOLOGUE AFUA_7G05090)-RELATED"/>
    <property type="match status" value="1"/>
</dbReference>
<dbReference type="PANTHER" id="PTHR36845:SF1">
    <property type="entry name" value="HYDROLASE, PUTATIVE (AFU_ORTHOLOGUE AFUA_7G05090)-RELATED"/>
    <property type="match status" value="1"/>
</dbReference>
<dbReference type="InterPro" id="IPR008928">
    <property type="entry name" value="6-hairpin_glycosidase_sf"/>
</dbReference>
<dbReference type="Proteomes" id="UP001240678">
    <property type="component" value="Unassembled WGS sequence"/>
</dbReference>
<name>A0AAI9Z0N0_9PEZI</name>
<dbReference type="InterPro" id="IPR012341">
    <property type="entry name" value="6hp_glycosidase-like_sf"/>
</dbReference>
<gene>
    <name evidence="3" type="ORF">CCOS01_05507</name>
</gene>
<dbReference type="AlphaFoldDB" id="A0AAI9Z0N0"/>
<sequence>MHREDLSPRHQPRDRFNGIDAFASDGPLTLMVCIKVLVIINHVMARVSERLFSMAASVMKSLPAMTKHAHSQEAVVDKLSTVPRPDSMSSEPPLSISTLPPEELSADITSETSWSDAAVEISEWPAFQPSISLSTYLAELFEENITAKLCRTATKSLREQASSTFGEIRKIPIAFPEIVPQNGPNAGQYEFRDPEFWTCGFFPGTLYALLERSVKHPQTMGLANAGPGPSVASLRQHLRGLCKIWADPLHDMAGRTDTHDIGFIIMPALQRDWELNGNEKSLASIVRAAHSLATRYVPAAGAIRSWDCLLKKDITVTDMTTNLLAIIDSLCNLDLLFYAAAHTGDSTLSDIATTHARTLLHTHLRPESVSTLKKNGYRGQLYSTCHVANIDPATGDLKWCWTAQGYANDSTWARGQAWAILGYAQTYQWTRDRAFLEAAMGAAEYFLYRLDTAPSCVDTPVADEETNCCSRDGQRKKTKGRRVPLWDFDAPIQNAAEPLRDSSAAVIAANGMLVLSQSLKGIQEHALSRRFFDAAVEIVRDTLDYSLADEKSQFTRASSEAGLEVEDAIAGRCFDGIIKHGTANNNENARRRYWNHGLVYGDYYLVDFGNRLLNMGLT</sequence>
<dbReference type="GO" id="GO:0052757">
    <property type="term" value="F:chondroitin hydrolase activity"/>
    <property type="evidence" value="ECO:0007669"/>
    <property type="project" value="TreeGrafter"/>
</dbReference>
<organism evidence="3 4">
    <name type="scientific">Colletotrichum costaricense</name>
    <dbReference type="NCBI Taxonomy" id="1209916"/>
    <lineage>
        <taxon>Eukaryota</taxon>
        <taxon>Fungi</taxon>
        <taxon>Dikarya</taxon>
        <taxon>Ascomycota</taxon>
        <taxon>Pezizomycotina</taxon>
        <taxon>Sordariomycetes</taxon>
        <taxon>Hypocreomycetidae</taxon>
        <taxon>Glomerellales</taxon>
        <taxon>Glomerellaceae</taxon>
        <taxon>Colletotrichum</taxon>
        <taxon>Colletotrichum acutatum species complex</taxon>
    </lineage>
</organism>
<dbReference type="Gene3D" id="1.50.10.10">
    <property type="match status" value="1"/>
</dbReference>
<keyword evidence="1 3" id="KW-0378">Hydrolase</keyword>
<dbReference type="EMBL" id="MOOE01000005">
    <property type="protein sequence ID" value="KAK1530404.1"/>
    <property type="molecule type" value="Genomic_DNA"/>
</dbReference>
<proteinExistence type="inferred from homology"/>
<dbReference type="GO" id="GO:0000272">
    <property type="term" value="P:polysaccharide catabolic process"/>
    <property type="evidence" value="ECO:0007669"/>
    <property type="project" value="TreeGrafter"/>
</dbReference>
<dbReference type="FunFam" id="1.50.10.10:FF:000048">
    <property type="entry name" value="Unsaturated chondroitin disaccharide hydrolase"/>
    <property type="match status" value="1"/>
</dbReference>
<evidence type="ECO:0000313" key="3">
    <source>
        <dbReference type="EMBL" id="KAK1530404.1"/>
    </source>
</evidence>
<dbReference type="RefSeq" id="XP_060315458.1">
    <property type="nucleotide sequence ID" value="XM_060453686.1"/>
</dbReference>
<comment type="caution">
    <text evidence="3">The sequence shown here is derived from an EMBL/GenBank/DDBJ whole genome shotgun (WGS) entry which is preliminary data.</text>
</comment>